<name>A0A1G9MPL7_9FIRM</name>
<dbReference type="Proteomes" id="UP000199068">
    <property type="component" value="Unassembled WGS sequence"/>
</dbReference>
<organism evidence="1 2">
    <name type="scientific">Romboutsia lituseburensis DSM 797</name>
    <dbReference type="NCBI Taxonomy" id="1121325"/>
    <lineage>
        <taxon>Bacteria</taxon>
        <taxon>Bacillati</taxon>
        <taxon>Bacillota</taxon>
        <taxon>Clostridia</taxon>
        <taxon>Peptostreptococcales</taxon>
        <taxon>Peptostreptococcaceae</taxon>
        <taxon>Romboutsia</taxon>
    </lineage>
</organism>
<proteinExistence type="predicted"/>
<dbReference type="AlphaFoldDB" id="A0A1G9MPL7"/>
<keyword evidence="2" id="KW-1185">Reference proteome</keyword>
<evidence type="ECO:0000313" key="1">
    <source>
        <dbReference type="EMBL" id="SDL76169.1"/>
    </source>
</evidence>
<dbReference type="RefSeq" id="WP_092724999.1">
    <property type="nucleotide sequence ID" value="NZ_FNGW01000003.1"/>
</dbReference>
<protein>
    <submittedName>
        <fullName evidence="1">Uncharacterized protein</fullName>
    </submittedName>
</protein>
<sequence length="114" mass="13622">MKLMKLAELKGHDVYEFSYLNNYNEDSSDGHWSSESIYISDEEFTILSEFIDAAIENFNYYGPNKIHIEQWNNVRSRFNSLNVKDNDIKKFFLNIEYWLKSDLNKSDCFWILGL</sequence>
<dbReference type="STRING" id="1121325.SAMN04515677_103307"/>
<gene>
    <name evidence="1" type="ORF">SAMN04515677_103307</name>
</gene>
<evidence type="ECO:0000313" key="2">
    <source>
        <dbReference type="Proteomes" id="UP000199068"/>
    </source>
</evidence>
<reference evidence="1 2" key="1">
    <citation type="submission" date="2016-10" db="EMBL/GenBank/DDBJ databases">
        <authorList>
            <person name="de Groot N.N."/>
        </authorList>
    </citation>
    <scope>NUCLEOTIDE SEQUENCE [LARGE SCALE GENOMIC DNA]</scope>
    <source>
        <strain evidence="1 2">DSM 797</strain>
    </source>
</reference>
<dbReference type="EMBL" id="FNGW01000003">
    <property type="protein sequence ID" value="SDL76169.1"/>
    <property type="molecule type" value="Genomic_DNA"/>
</dbReference>
<accession>A0A1G9MPL7</accession>